<evidence type="ECO:0000313" key="3">
    <source>
        <dbReference type="EMBL" id="NYR15814.1"/>
    </source>
</evidence>
<evidence type="ECO:0000256" key="1">
    <source>
        <dbReference type="ARBA" id="ARBA00023235"/>
    </source>
</evidence>
<keyword evidence="1 3" id="KW-0413">Isomerase</keyword>
<dbReference type="GO" id="GO:0005737">
    <property type="term" value="C:cytoplasm"/>
    <property type="evidence" value="ECO:0007669"/>
    <property type="project" value="InterPro"/>
</dbReference>
<evidence type="ECO:0000256" key="2">
    <source>
        <dbReference type="ARBA" id="ARBA00023277"/>
    </source>
</evidence>
<dbReference type="Gene3D" id="3.40.50.40">
    <property type="match status" value="1"/>
</dbReference>
<dbReference type="GeneID" id="5056412"/>
<keyword evidence="2" id="KW-0119">Carbohydrate metabolism</keyword>
<evidence type="ECO:0000313" key="4">
    <source>
        <dbReference type="Proteomes" id="UP000554766"/>
    </source>
</evidence>
<gene>
    <name evidence="3" type="ORF">HC235_07665</name>
</gene>
<dbReference type="PANTHER" id="PTHR36120">
    <property type="entry name" value="FUCOSE ISOMERASE"/>
    <property type="match status" value="1"/>
</dbReference>
<name>A0A7L4PB29_9CREN</name>
<dbReference type="InterPro" id="IPR009015">
    <property type="entry name" value="Fucose_isomerase_N/cen_sf"/>
</dbReference>
<dbReference type="EMBL" id="JAAVJF010000003">
    <property type="protein sequence ID" value="NYR15814.1"/>
    <property type="molecule type" value="Genomic_DNA"/>
</dbReference>
<accession>A0A7L4PB29</accession>
<dbReference type="GO" id="GO:0016861">
    <property type="term" value="F:intramolecular oxidoreductase activity, interconverting aldoses and ketoses"/>
    <property type="evidence" value="ECO:0007669"/>
    <property type="project" value="InterPro"/>
</dbReference>
<reference evidence="3 4" key="1">
    <citation type="journal article" date="2020" name="Nat. Commun.">
        <title>The structures of two archaeal type IV pili illuminate evolutionary relationships.</title>
        <authorList>
            <person name="Wang F."/>
            <person name="Baquero D.P."/>
            <person name="Su Z."/>
            <person name="Beltran L.C."/>
            <person name="Prangishvili D."/>
            <person name="Krupovic M."/>
            <person name="Egelman E.H."/>
        </authorList>
    </citation>
    <scope>NUCLEOTIDE SEQUENCE [LARGE SCALE GENOMIC DNA]</scope>
    <source>
        <strain evidence="3 4">2GA</strain>
    </source>
</reference>
<protein>
    <submittedName>
        <fullName evidence="3">Fucose isomerase</fullName>
    </submittedName>
</protein>
<dbReference type="InterPro" id="IPR027473">
    <property type="entry name" value="L-asparaginase_C"/>
</dbReference>
<dbReference type="SUPFAM" id="SSF53743">
    <property type="entry name" value="FucI/AraA N-terminal and middle domains"/>
    <property type="match status" value="1"/>
</dbReference>
<comment type="caution">
    <text evidence="3">The sequence shown here is derived from an EMBL/GenBank/DDBJ whole genome shotgun (WGS) entry which is preliminary data.</text>
</comment>
<dbReference type="RefSeq" id="WP_128622120.1">
    <property type="nucleotide sequence ID" value="NZ_JAAVJF010000003.1"/>
</dbReference>
<dbReference type="AlphaFoldDB" id="A0A7L4PB29"/>
<proteinExistence type="predicted"/>
<dbReference type="GO" id="GO:0005996">
    <property type="term" value="P:monosaccharide metabolic process"/>
    <property type="evidence" value="ECO:0007669"/>
    <property type="project" value="InterPro"/>
</dbReference>
<keyword evidence="4" id="KW-1185">Reference proteome</keyword>
<dbReference type="PANTHER" id="PTHR36120:SF2">
    <property type="entry name" value="FUCOSE ISOMERASE"/>
    <property type="match status" value="1"/>
</dbReference>
<dbReference type="Proteomes" id="UP000554766">
    <property type="component" value="Unassembled WGS sequence"/>
</dbReference>
<sequence>MAYLLHSPIHGETFVKEVARRLLQSVGFFKNPETPAPEKFPLIIHATGGTTAAALDLVKKSGARGAVLLGFGEHNSFASVLHAKAEIEALGLPVVAYHCPSYNQCGDVAARAKKVADTASSLVGAKAVLIGSETYQAQAAREKLGWAVEVVPLEKFEEAVDASEPDDELLKLFGDDRVAKVATALEKVSAGANLVAIQCFPFLMKRRYTPCLALALLNSRGRVVACEGDLAAGLAMLMSRGLTGYSGWIANVVCHGGAEAVFAHCTIALNMAKSWRIMPHFESGYPHGLAAELKEAVYTAVSISPRFNKAALGRVEVVRSGNFLQEACRTQAQVRFRRAVKLEEEAPANHHVFTPGDVVDEAEAVLRLLAIPTSRY</sequence>
<organism evidence="3 4">
    <name type="scientific">Pyrobaculum arsenaticum</name>
    <dbReference type="NCBI Taxonomy" id="121277"/>
    <lineage>
        <taxon>Archaea</taxon>
        <taxon>Thermoproteota</taxon>
        <taxon>Thermoprotei</taxon>
        <taxon>Thermoproteales</taxon>
        <taxon>Thermoproteaceae</taxon>
        <taxon>Pyrobaculum</taxon>
    </lineage>
</organism>